<feature type="region of interest" description="Disordered" evidence="1">
    <location>
        <begin position="62"/>
        <end position="86"/>
    </location>
</feature>
<dbReference type="GO" id="GO:0000298">
    <property type="term" value="F:endopolyphosphatase activity"/>
    <property type="evidence" value="ECO:0007669"/>
    <property type="project" value="TreeGrafter"/>
</dbReference>
<dbReference type="Pfam" id="PF00149">
    <property type="entry name" value="Metallophos"/>
    <property type="match status" value="1"/>
</dbReference>
<keyword evidence="2" id="KW-0732">Signal</keyword>
<proteinExistence type="predicted"/>
<dbReference type="OrthoDB" id="10267127at2759"/>
<dbReference type="EMBL" id="JAABOA010000248">
    <property type="protein sequence ID" value="KAF9585130.1"/>
    <property type="molecule type" value="Genomic_DNA"/>
</dbReference>
<dbReference type="SUPFAM" id="SSF56300">
    <property type="entry name" value="Metallo-dependent phosphatases"/>
    <property type="match status" value="1"/>
</dbReference>
<evidence type="ECO:0000313" key="4">
    <source>
        <dbReference type="EMBL" id="KAF9585130.1"/>
    </source>
</evidence>
<feature type="signal peptide" evidence="2">
    <location>
        <begin position="1"/>
        <end position="26"/>
    </location>
</feature>
<evidence type="ECO:0000313" key="5">
    <source>
        <dbReference type="Proteomes" id="UP000780801"/>
    </source>
</evidence>
<dbReference type="AlphaFoldDB" id="A0A9P6KHT5"/>
<comment type="caution">
    <text evidence="4">The sequence shown here is derived from an EMBL/GenBank/DDBJ whole genome shotgun (WGS) entry which is preliminary data.</text>
</comment>
<dbReference type="GO" id="GO:0016791">
    <property type="term" value="F:phosphatase activity"/>
    <property type="evidence" value="ECO:0007669"/>
    <property type="project" value="TreeGrafter"/>
</dbReference>
<dbReference type="Gene3D" id="3.60.21.10">
    <property type="match status" value="1"/>
</dbReference>
<keyword evidence="5" id="KW-1185">Reference proteome</keyword>
<protein>
    <recommendedName>
        <fullName evidence="3">Calcineurin-like phosphoesterase domain-containing protein</fullName>
    </recommendedName>
</protein>
<gene>
    <name evidence="4" type="ORF">BGW38_003786</name>
</gene>
<dbReference type="CDD" id="cd00144">
    <property type="entry name" value="MPP_PPP_family"/>
    <property type="match status" value="1"/>
</dbReference>
<reference evidence="4" key="1">
    <citation type="journal article" date="2020" name="Fungal Divers.">
        <title>Resolving the Mortierellaceae phylogeny through synthesis of multi-gene phylogenetics and phylogenomics.</title>
        <authorList>
            <person name="Vandepol N."/>
            <person name="Liber J."/>
            <person name="Desiro A."/>
            <person name="Na H."/>
            <person name="Kennedy M."/>
            <person name="Barry K."/>
            <person name="Grigoriev I.V."/>
            <person name="Miller A.N."/>
            <person name="O'Donnell K."/>
            <person name="Stajich J.E."/>
            <person name="Bonito G."/>
        </authorList>
    </citation>
    <scope>NUCLEOTIDE SEQUENCE</scope>
    <source>
        <strain evidence="4">KOD1015</strain>
    </source>
</reference>
<name>A0A9P6KHT5_9FUNG</name>
<evidence type="ECO:0000256" key="1">
    <source>
        <dbReference type="SAM" id="MobiDB-lite"/>
    </source>
</evidence>
<dbReference type="InterPro" id="IPR050126">
    <property type="entry name" value="Ap4A_hydrolase"/>
</dbReference>
<dbReference type="GO" id="GO:0005737">
    <property type="term" value="C:cytoplasm"/>
    <property type="evidence" value="ECO:0007669"/>
    <property type="project" value="TreeGrafter"/>
</dbReference>
<dbReference type="InterPro" id="IPR004843">
    <property type="entry name" value="Calcineurin-like_PHP"/>
</dbReference>
<evidence type="ECO:0000259" key="3">
    <source>
        <dbReference type="Pfam" id="PF00149"/>
    </source>
</evidence>
<organism evidence="4 5">
    <name type="scientific">Lunasporangiospora selenospora</name>
    <dbReference type="NCBI Taxonomy" id="979761"/>
    <lineage>
        <taxon>Eukaryota</taxon>
        <taxon>Fungi</taxon>
        <taxon>Fungi incertae sedis</taxon>
        <taxon>Mucoromycota</taxon>
        <taxon>Mortierellomycotina</taxon>
        <taxon>Mortierellomycetes</taxon>
        <taxon>Mortierellales</taxon>
        <taxon>Mortierellaceae</taxon>
        <taxon>Lunasporangiospora</taxon>
    </lineage>
</organism>
<dbReference type="PANTHER" id="PTHR42850:SF4">
    <property type="entry name" value="ZINC-DEPENDENT ENDOPOLYPHOSPHATASE"/>
    <property type="match status" value="1"/>
</dbReference>
<evidence type="ECO:0000256" key="2">
    <source>
        <dbReference type="SAM" id="SignalP"/>
    </source>
</evidence>
<feature type="chain" id="PRO_5040196595" description="Calcineurin-like phosphoesterase domain-containing protein" evidence="2">
    <location>
        <begin position="27"/>
        <end position="356"/>
    </location>
</feature>
<sequence length="356" mass="38895">MRPQHSKIPLGALLALLATAATVALAAVAAPRDYSVGKNTVNGKGEGKPTFLQLMRKEEEDVEIFKRKQPSTPPDQQDSDPFANYTYQGTFTSTRMQTNSPTPPKGRTIVIGDIHGSLAGFNGFLDAIKFESSKDDLILAGDLVAKGPQSLEVIDKANQLGASCVRGNHDDKVIRWKGYLDSLKPSERDSLPDLPSDLVENSDHHHIAAKMNDDQYQYMLGCPLILSLPSKLSAQKVPIHVIHAGVDPKRDLRKQLPWVLTNIRNVLDDGTPSRKHKHGDGWSDIFNELQSSKSKKNIEEYMVVYGHDAGRSLNVKTWTVGLDTGCVYGGSLSGYVVETGQVISVPCPDAPSDIDD</sequence>
<dbReference type="GO" id="GO:0006798">
    <property type="term" value="P:polyphosphate catabolic process"/>
    <property type="evidence" value="ECO:0007669"/>
    <property type="project" value="TreeGrafter"/>
</dbReference>
<dbReference type="Proteomes" id="UP000780801">
    <property type="component" value="Unassembled WGS sequence"/>
</dbReference>
<feature type="domain" description="Calcineurin-like phosphoesterase" evidence="3">
    <location>
        <begin position="107"/>
        <end position="185"/>
    </location>
</feature>
<accession>A0A9P6KHT5</accession>
<dbReference type="InterPro" id="IPR029052">
    <property type="entry name" value="Metallo-depent_PP-like"/>
</dbReference>
<dbReference type="PANTHER" id="PTHR42850">
    <property type="entry name" value="METALLOPHOSPHOESTERASE"/>
    <property type="match status" value="1"/>
</dbReference>